<dbReference type="InterPro" id="IPR036621">
    <property type="entry name" value="Anticodon-bd_dom_sf"/>
</dbReference>
<dbReference type="AlphaFoldDB" id="A0A1G2V2J9"/>
<evidence type="ECO:0000256" key="2">
    <source>
        <dbReference type="ARBA" id="ARBA00023146"/>
    </source>
</evidence>
<dbReference type="PANTHER" id="PTHR43707:SF1">
    <property type="entry name" value="HISTIDINE--TRNA LIGASE, MITOCHONDRIAL-RELATED"/>
    <property type="match status" value="1"/>
</dbReference>
<dbReference type="Proteomes" id="UP000177697">
    <property type="component" value="Unassembled WGS sequence"/>
</dbReference>
<dbReference type="GO" id="GO:0005737">
    <property type="term" value="C:cytoplasm"/>
    <property type="evidence" value="ECO:0007669"/>
    <property type="project" value="InterPro"/>
</dbReference>
<dbReference type="InterPro" id="IPR004154">
    <property type="entry name" value="Anticodon-bd"/>
</dbReference>
<protein>
    <recommendedName>
        <fullName evidence="3">Histidyl-tRNA synthetase</fullName>
    </recommendedName>
</protein>
<dbReference type="PANTHER" id="PTHR43707">
    <property type="entry name" value="HISTIDYL-TRNA SYNTHETASE"/>
    <property type="match status" value="1"/>
</dbReference>
<evidence type="ECO:0000259" key="4">
    <source>
        <dbReference type="Pfam" id="PF03129"/>
    </source>
</evidence>
<dbReference type="GO" id="GO:0006427">
    <property type="term" value="P:histidyl-tRNA aminoacylation"/>
    <property type="evidence" value="ECO:0007669"/>
    <property type="project" value="TreeGrafter"/>
</dbReference>
<feature type="domain" description="Anticodon-binding" evidence="4">
    <location>
        <begin position="315"/>
        <end position="388"/>
    </location>
</feature>
<evidence type="ECO:0000256" key="3">
    <source>
        <dbReference type="ARBA" id="ARBA00030619"/>
    </source>
</evidence>
<dbReference type="SUPFAM" id="SSF55681">
    <property type="entry name" value="Class II aaRS and biotin synthetases"/>
    <property type="match status" value="1"/>
</dbReference>
<comment type="similarity">
    <text evidence="1">Belongs to the class-II aminoacyl-tRNA synthetase family.</text>
</comment>
<proteinExistence type="inferred from homology"/>
<organism evidence="5 6">
    <name type="scientific">Candidatus Zambryskibacteria bacterium RIFOXYC1_FULL_39_10</name>
    <dbReference type="NCBI Taxonomy" id="1802779"/>
    <lineage>
        <taxon>Bacteria</taxon>
        <taxon>Candidatus Zambryskiibacteriota</taxon>
    </lineage>
</organism>
<dbReference type="SUPFAM" id="SSF52954">
    <property type="entry name" value="Class II aaRS ABD-related"/>
    <property type="match status" value="1"/>
</dbReference>
<dbReference type="EMBL" id="MHWW01000005">
    <property type="protein sequence ID" value="OHB15853.1"/>
    <property type="molecule type" value="Genomic_DNA"/>
</dbReference>
<accession>A0A1G2V2J9</accession>
<evidence type="ECO:0000313" key="5">
    <source>
        <dbReference type="EMBL" id="OHB15853.1"/>
    </source>
</evidence>
<evidence type="ECO:0000313" key="6">
    <source>
        <dbReference type="Proteomes" id="UP000177697"/>
    </source>
</evidence>
<dbReference type="Gene3D" id="3.40.50.800">
    <property type="entry name" value="Anticodon-binding domain"/>
    <property type="match status" value="1"/>
</dbReference>
<sequence length="389" mass="43915">MTEQKAIPNRDVKEINEAGKIARFYGFKPIVPPAITKHDFDVVKDFDPISHPAEKAALLRMYLEDRMMSQPQPVMLFCERPFSGIKEKKKPHYLEASLISMGSSKSICECLSIQTGITILNKLGFKNIDVRLNSIGDKDSANEFQKKLMVFIRKNFNSFPADLRQLLKKDPLAILRRKNEAWAEFQSECPKSIEFLSEASRAHFKEILEFLEILEIPYQIDHFLFNGPDIESETIFSLVDTTISDDQSPKAELAYGFRFNRLAKKIGFKKDLPCSILNISAKLKKSLPKVKAKNIKPQFYLIQFGPEAKLKSFLVLEELHKAGAGVTHSIAKDKLGSQIGVAETSGVQYIILIGQKEALDNSVVIRNASNRAQEIVLISNLASKIKELI</sequence>
<comment type="caution">
    <text evidence="5">The sequence shown here is derived from an EMBL/GenBank/DDBJ whole genome shotgun (WGS) entry which is preliminary data.</text>
</comment>
<dbReference type="InterPro" id="IPR004516">
    <property type="entry name" value="HisRS/HisZ"/>
</dbReference>
<dbReference type="Gene3D" id="3.30.930.10">
    <property type="entry name" value="Bira Bifunctional Protein, Domain 2"/>
    <property type="match status" value="1"/>
</dbReference>
<keyword evidence="2" id="KW-0030">Aminoacyl-tRNA synthetase</keyword>
<dbReference type="GO" id="GO:0004821">
    <property type="term" value="F:histidine-tRNA ligase activity"/>
    <property type="evidence" value="ECO:0007669"/>
    <property type="project" value="TreeGrafter"/>
</dbReference>
<dbReference type="InterPro" id="IPR045864">
    <property type="entry name" value="aa-tRNA-synth_II/BPL/LPL"/>
</dbReference>
<evidence type="ECO:0000256" key="1">
    <source>
        <dbReference type="ARBA" id="ARBA00008226"/>
    </source>
</evidence>
<keyword evidence="2" id="KW-0436">Ligase</keyword>
<reference evidence="5 6" key="1">
    <citation type="journal article" date="2016" name="Nat. Commun.">
        <title>Thousands of microbial genomes shed light on interconnected biogeochemical processes in an aquifer system.</title>
        <authorList>
            <person name="Anantharaman K."/>
            <person name="Brown C.T."/>
            <person name="Hug L.A."/>
            <person name="Sharon I."/>
            <person name="Castelle C.J."/>
            <person name="Probst A.J."/>
            <person name="Thomas B.C."/>
            <person name="Singh A."/>
            <person name="Wilkins M.J."/>
            <person name="Karaoz U."/>
            <person name="Brodie E.L."/>
            <person name="Williams K.H."/>
            <person name="Hubbard S.S."/>
            <person name="Banfield J.F."/>
        </authorList>
    </citation>
    <scope>NUCLEOTIDE SEQUENCE [LARGE SCALE GENOMIC DNA]</scope>
</reference>
<gene>
    <name evidence="5" type="ORF">A2431_01170</name>
</gene>
<name>A0A1G2V2J9_9BACT</name>
<dbReference type="Pfam" id="PF03129">
    <property type="entry name" value="HGTP_anticodon"/>
    <property type="match status" value="1"/>
</dbReference>